<organism evidence="2 3">
    <name type="scientific">Halodesulfovibrio marinisediminis DSM 17456</name>
    <dbReference type="NCBI Taxonomy" id="1121457"/>
    <lineage>
        <taxon>Bacteria</taxon>
        <taxon>Pseudomonadati</taxon>
        <taxon>Thermodesulfobacteriota</taxon>
        <taxon>Desulfovibrionia</taxon>
        <taxon>Desulfovibrionales</taxon>
        <taxon>Desulfovibrionaceae</taxon>
        <taxon>Halodesulfovibrio</taxon>
    </lineage>
</organism>
<dbReference type="RefSeq" id="WP_074215235.1">
    <property type="nucleotide sequence ID" value="NZ_FSRG01000003.1"/>
</dbReference>
<evidence type="ECO:0000313" key="2">
    <source>
        <dbReference type="EMBL" id="SIN72386.1"/>
    </source>
</evidence>
<gene>
    <name evidence="2" type="ORF">SAMN02745161_0348</name>
</gene>
<dbReference type="EMBL" id="FSRG01000003">
    <property type="protein sequence ID" value="SIN72386.1"/>
    <property type="molecule type" value="Genomic_DNA"/>
</dbReference>
<reference evidence="3" key="1">
    <citation type="submission" date="2016-11" db="EMBL/GenBank/DDBJ databases">
        <authorList>
            <person name="Varghese N."/>
            <person name="Submissions S."/>
        </authorList>
    </citation>
    <scope>NUCLEOTIDE SEQUENCE [LARGE SCALE GENOMIC DNA]</scope>
    <source>
        <strain evidence="3">DSM 17456</strain>
    </source>
</reference>
<dbReference type="OrthoDB" id="5508986at2"/>
<dbReference type="AlphaFoldDB" id="A0A1N6DNS0"/>
<protein>
    <submittedName>
        <fullName evidence="2">Uncharacterized protein</fullName>
    </submittedName>
</protein>
<accession>A0A1N6DNS0</accession>
<proteinExistence type="predicted"/>
<sequence length="153" mass="17037">MNKLLAALLIFFACSAAHSISFAGVYGDELTKCLVQSATKEDRVALATWMGVLLAQHSKVSQHVRTSYSDLVDTTNSAVDSVTRLTFQICENEARQAMKYEGAEAYKKSFQYFGTIAIQELMTDPSVSKAMFLYQKSVEEKVNLMVKKSQKSK</sequence>
<evidence type="ECO:0000256" key="1">
    <source>
        <dbReference type="SAM" id="SignalP"/>
    </source>
</evidence>
<feature type="signal peptide" evidence="1">
    <location>
        <begin position="1"/>
        <end position="23"/>
    </location>
</feature>
<evidence type="ECO:0000313" key="3">
    <source>
        <dbReference type="Proteomes" id="UP000184694"/>
    </source>
</evidence>
<feature type="chain" id="PRO_5012862203" evidence="1">
    <location>
        <begin position="24"/>
        <end position="153"/>
    </location>
</feature>
<keyword evidence="1" id="KW-0732">Signal</keyword>
<dbReference type="Proteomes" id="UP000184694">
    <property type="component" value="Unassembled WGS sequence"/>
</dbReference>
<keyword evidence="3" id="KW-1185">Reference proteome</keyword>
<name>A0A1N6DNS0_9BACT</name>